<keyword evidence="1" id="KW-0812">Transmembrane</keyword>
<organism evidence="2 3">
    <name type="scientific">Streptomyces sirii</name>
    <dbReference type="NCBI Taxonomy" id="3127701"/>
    <lineage>
        <taxon>Bacteria</taxon>
        <taxon>Bacillati</taxon>
        <taxon>Actinomycetota</taxon>
        <taxon>Actinomycetes</taxon>
        <taxon>Kitasatosporales</taxon>
        <taxon>Streptomycetaceae</taxon>
        <taxon>Streptomyces</taxon>
    </lineage>
</organism>
<keyword evidence="1" id="KW-0472">Membrane</keyword>
<feature type="transmembrane region" description="Helical" evidence="1">
    <location>
        <begin position="146"/>
        <end position="164"/>
    </location>
</feature>
<evidence type="ECO:0008006" key="4">
    <source>
        <dbReference type="Google" id="ProtNLM"/>
    </source>
</evidence>
<evidence type="ECO:0000313" key="2">
    <source>
        <dbReference type="EMBL" id="WXK77022.1"/>
    </source>
</evidence>
<dbReference type="Proteomes" id="UP001626628">
    <property type="component" value="Chromosome"/>
</dbReference>
<reference evidence="2 3" key="1">
    <citation type="submission" date="2024-03" db="EMBL/GenBank/DDBJ databases">
        <title>The complete genome of Streptomyces sirii sp.nov.</title>
        <authorList>
            <person name="Zakalyukina Y.V."/>
            <person name="Belik A.R."/>
            <person name="Biryukov M.V."/>
            <person name="Baturina O.A."/>
            <person name="Kabilov M.R."/>
        </authorList>
    </citation>
    <scope>NUCLEOTIDE SEQUENCE [LARGE SCALE GENOMIC DNA]</scope>
    <source>
        <strain evidence="2 3">BP-8</strain>
    </source>
</reference>
<name>A0ABZ2QKH0_9ACTN</name>
<protein>
    <recommendedName>
        <fullName evidence="4">FUSC family protein</fullName>
    </recommendedName>
</protein>
<feature type="transmembrane region" description="Helical" evidence="1">
    <location>
        <begin position="108"/>
        <end position="125"/>
    </location>
</feature>
<evidence type="ECO:0000313" key="3">
    <source>
        <dbReference type="Proteomes" id="UP001626628"/>
    </source>
</evidence>
<proteinExistence type="predicted"/>
<feature type="transmembrane region" description="Helical" evidence="1">
    <location>
        <begin position="176"/>
        <end position="193"/>
    </location>
</feature>
<feature type="transmembrane region" description="Helical" evidence="1">
    <location>
        <begin position="47"/>
        <end position="70"/>
    </location>
</feature>
<dbReference type="EMBL" id="CP147982">
    <property type="protein sequence ID" value="WXK77022.1"/>
    <property type="molecule type" value="Genomic_DNA"/>
</dbReference>
<evidence type="ECO:0000256" key="1">
    <source>
        <dbReference type="SAM" id="Phobius"/>
    </source>
</evidence>
<accession>A0ABZ2QKH0</accession>
<gene>
    <name evidence="2" type="ORF">WAB15_14005</name>
</gene>
<keyword evidence="3" id="KW-1185">Reference proteome</keyword>
<sequence>MTTFDRLQAQLGRIPPKRRLWAAGIAGITYFLSGMAIKIAMPLLWKSSIIIGSLLSLAAFVILGTGVSAYLEPNTKNRLATLRKVTFTVSYLMLAALAGWILTVDRTAGVMLLTLVAMANYFFTGDGRYTDPIRLTQLRTRITQRVAFRIIAIVAGTMALNLVLPMVRSESSQQNANFSFTMGTYLAAGAACLKVHSRARKICTQINSQARTLILALDNLTSATTAEVNSRKDTARHEWQKLDQLLENRIETGLPLHGTVVLPISNRQRLHGMVNMAIVDTPQGQQFVAQARAELQLLAQACASRIDTTL</sequence>
<feature type="transmembrane region" description="Helical" evidence="1">
    <location>
        <begin position="20"/>
        <end position="41"/>
    </location>
</feature>
<keyword evidence="1" id="KW-1133">Transmembrane helix</keyword>
<dbReference type="RefSeq" id="WP_407286447.1">
    <property type="nucleotide sequence ID" value="NZ_CP147982.1"/>
</dbReference>
<feature type="transmembrane region" description="Helical" evidence="1">
    <location>
        <begin position="82"/>
        <end position="102"/>
    </location>
</feature>